<organism evidence="2 3">
    <name type="scientific">Favolaschia claudopus</name>
    <dbReference type="NCBI Taxonomy" id="2862362"/>
    <lineage>
        <taxon>Eukaryota</taxon>
        <taxon>Fungi</taxon>
        <taxon>Dikarya</taxon>
        <taxon>Basidiomycota</taxon>
        <taxon>Agaricomycotina</taxon>
        <taxon>Agaricomycetes</taxon>
        <taxon>Agaricomycetidae</taxon>
        <taxon>Agaricales</taxon>
        <taxon>Marasmiineae</taxon>
        <taxon>Mycenaceae</taxon>
        <taxon>Favolaschia</taxon>
    </lineage>
</organism>
<dbReference type="Proteomes" id="UP001362999">
    <property type="component" value="Unassembled WGS sequence"/>
</dbReference>
<dbReference type="AlphaFoldDB" id="A0AAW0E7P9"/>
<evidence type="ECO:0000313" key="3">
    <source>
        <dbReference type="Proteomes" id="UP001362999"/>
    </source>
</evidence>
<feature type="compositionally biased region" description="Polar residues" evidence="1">
    <location>
        <begin position="177"/>
        <end position="187"/>
    </location>
</feature>
<gene>
    <name evidence="2" type="ORF">R3P38DRAFT_3252073</name>
</gene>
<proteinExistence type="predicted"/>
<name>A0AAW0E7P9_9AGAR</name>
<accession>A0AAW0E7P9</accession>
<protein>
    <submittedName>
        <fullName evidence="2">Uncharacterized protein</fullName>
    </submittedName>
</protein>
<evidence type="ECO:0000313" key="2">
    <source>
        <dbReference type="EMBL" id="KAK7059823.1"/>
    </source>
</evidence>
<sequence length="272" mass="28984">MAFRWSLQGKFSVLICAVKLQQIAKFTSARNNDEFATSMPRIVVFKVSSKRMKLRGSMAWGTGCRFSSREDMPSMPSIFACQSDIERTAGLSTVMAHGLQLTDLPAAEKARASARPPKRRSLSLYTNQMATAVESGPGSVKAGDTPDQDTPLPLQEQERKDVALAAADGFTASNESVLGITSASAPSTRRPRPHNCGTRPSSTPPSPAAVLSHSCKPSLPTRTRSLSDGGDDDKNGTEADLALPFDLASGAPSSSTAPTSKRSSRTSRHCRV</sequence>
<dbReference type="EMBL" id="JAWWNJ010000003">
    <property type="protein sequence ID" value="KAK7059823.1"/>
    <property type="molecule type" value="Genomic_DNA"/>
</dbReference>
<evidence type="ECO:0000256" key="1">
    <source>
        <dbReference type="SAM" id="MobiDB-lite"/>
    </source>
</evidence>
<comment type="caution">
    <text evidence="2">The sequence shown here is derived from an EMBL/GenBank/DDBJ whole genome shotgun (WGS) entry which is preliminary data.</text>
</comment>
<feature type="region of interest" description="Disordered" evidence="1">
    <location>
        <begin position="177"/>
        <end position="272"/>
    </location>
</feature>
<feature type="compositionally biased region" description="Basic residues" evidence="1">
    <location>
        <begin position="262"/>
        <end position="272"/>
    </location>
</feature>
<feature type="region of interest" description="Disordered" evidence="1">
    <location>
        <begin position="133"/>
        <end position="153"/>
    </location>
</feature>
<reference evidence="2 3" key="1">
    <citation type="journal article" date="2024" name="J Genomics">
        <title>Draft genome sequencing and assembly of Favolaschia claudopus CIRM-BRFM 2984 isolated from oak limbs.</title>
        <authorList>
            <person name="Navarro D."/>
            <person name="Drula E."/>
            <person name="Chaduli D."/>
            <person name="Cazenave R."/>
            <person name="Ahrendt S."/>
            <person name="Wang J."/>
            <person name="Lipzen A."/>
            <person name="Daum C."/>
            <person name="Barry K."/>
            <person name="Grigoriev I.V."/>
            <person name="Favel A."/>
            <person name="Rosso M.N."/>
            <person name="Martin F."/>
        </authorList>
    </citation>
    <scope>NUCLEOTIDE SEQUENCE [LARGE SCALE GENOMIC DNA]</scope>
    <source>
        <strain evidence="2 3">CIRM-BRFM 2984</strain>
    </source>
</reference>
<feature type="compositionally biased region" description="Low complexity" evidence="1">
    <location>
        <begin position="248"/>
        <end position="261"/>
    </location>
</feature>
<keyword evidence="3" id="KW-1185">Reference proteome</keyword>